<evidence type="ECO:0000256" key="3">
    <source>
        <dbReference type="SAM" id="MobiDB-lite"/>
    </source>
</evidence>
<dbReference type="InterPro" id="IPR002744">
    <property type="entry name" value="MIP18-like"/>
</dbReference>
<keyword evidence="6" id="KW-1185">Reference proteome</keyword>
<evidence type="ECO:0000313" key="6">
    <source>
        <dbReference type="Proteomes" id="UP001497392"/>
    </source>
</evidence>
<gene>
    <name evidence="5" type="primary">g10577</name>
    <name evidence="5" type="ORF">VP750_LOCUS9485</name>
</gene>
<dbReference type="PANTHER" id="PTHR12377:SF0">
    <property type="entry name" value="CYTOSOLIC IRON-SULFUR ASSEMBLY COMPONENT 2B"/>
    <property type="match status" value="1"/>
</dbReference>
<dbReference type="Pfam" id="PF01883">
    <property type="entry name" value="FeS_assembly_P"/>
    <property type="match status" value="1"/>
</dbReference>
<comment type="similarity">
    <text evidence="1">Belongs to the MIP18 family.</text>
</comment>
<dbReference type="PANTHER" id="PTHR12377">
    <property type="entry name" value="CYTOSOLIC IRON-SULFUR ASSEMBLY COMPONENT 2B-RELATED"/>
    <property type="match status" value="1"/>
</dbReference>
<feature type="compositionally biased region" description="Basic and acidic residues" evidence="3">
    <location>
        <begin position="11"/>
        <end position="26"/>
    </location>
</feature>
<evidence type="ECO:0000256" key="2">
    <source>
        <dbReference type="ARBA" id="ARBA00022829"/>
    </source>
</evidence>
<organism evidence="5 6">
    <name type="scientific">Coccomyxa viridis</name>
    <dbReference type="NCBI Taxonomy" id="1274662"/>
    <lineage>
        <taxon>Eukaryota</taxon>
        <taxon>Viridiplantae</taxon>
        <taxon>Chlorophyta</taxon>
        <taxon>core chlorophytes</taxon>
        <taxon>Trebouxiophyceae</taxon>
        <taxon>Trebouxiophyceae incertae sedis</taxon>
        <taxon>Coccomyxaceae</taxon>
        <taxon>Coccomyxa</taxon>
    </lineage>
</organism>
<protein>
    <submittedName>
        <fullName evidence="5">G10577 protein</fullName>
    </submittedName>
</protein>
<keyword evidence="2" id="KW-0159">Chromosome partition</keyword>
<dbReference type="EMBL" id="CAXHTA020000017">
    <property type="protein sequence ID" value="CAL5227579.1"/>
    <property type="molecule type" value="Genomic_DNA"/>
</dbReference>
<dbReference type="Proteomes" id="UP001497392">
    <property type="component" value="Unassembled WGS sequence"/>
</dbReference>
<dbReference type="SUPFAM" id="SSF117916">
    <property type="entry name" value="Fe-S cluster assembly (FSCA) domain-like"/>
    <property type="match status" value="1"/>
</dbReference>
<name>A0ABP1G5M9_9CHLO</name>
<feature type="domain" description="MIP18 family-like" evidence="4">
    <location>
        <begin position="39"/>
        <end position="112"/>
    </location>
</feature>
<sequence length="157" mass="17538">MDLINPSPQVFERKDTDRKARTKQELAEDVRDPIDALEIFEHVRDLTDPEHPYTLEQLKVVSEDAITVKDDEGIVSVLFTPTVQHCSMATLIGLSLRVKLMQTLPSRFKVDIAVAPGSHSTEAAVNKQLNDKERVAAALENPNLLEMVNNCLAGSYR</sequence>
<dbReference type="Gene3D" id="6.10.250.1280">
    <property type="match status" value="1"/>
</dbReference>
<proteinExistence type="inferred from homology"/>
<dbReference type="InterPro" id="IPR039796">
    <property type="entry name" value="MIP18"/>
</dbReference>
<reference evidence="5 6" key="1">
    <citation type="submission" date="2024-06" db="EMBL/GenBank/DDBJ databases">
        <authorList>
            <person name="Kraege A."/>
            <person name="Thomma B."/>
        </authorList>
    </citation>
    <scope>NUCLEOTIDE SEQUENCE [LARGE SCALE GENOMIC DNA]</scope>
</reference>
<accession>A0ABP1G5M9</accession>
<comment type="caution">
    <text evidence="5">The sequence shown here is derived from an EMBL/GenBank/DDBJ whole genome shotgun (WGS) entry which is preliminary data.</text>
</comment>
<evidence type="ECO:0000256" key="1">
    <source>
        <dbReference type="ARBA" id="ARBA00010381"/>
    </source>
</evidence>
<dbReference type="Gene3D" id="3.30.300.130">
    <property type="entry name" value="Fe-S cluster assembly (FSCA)"/>
    <property type="match status" value="1"/>
</dbReference>
<feature type="region of interest" description="Disordered" evidence="3">
    <location>
        <begin position="1"/>
        <end position="26"/>
    </location>
</feature>
<evidence type="ECO:0000313" key="5">
    <source>
        <dbReference type="EMBL" id="CAL5227579.1"/>
    </source>
</evidence>
<evidence type="ECO:0000259" key="4">
    <source>
        <dbReference type="Pfam" id="PF01883"/>
    </source>
</evidence>
<dbReference type="InterPro" id="IPR034904">
    <property type="entry name" value="FSCA_dom_sf"/>
</dbReference>